<feature type="compositionally biased region" description="Basic and acidic residues" evidence="1">
    <location>
        <begin position="665"/>
        <end position="687"/>
    </location>
</feature>
<organism evidence="2 3">
    <name type="scientific">Thielaviopsis punctulata</name>
    <dbReference type="NCBI Taxonomy" id="72032"/>
    <lineage>
        <taxon>Eukaryota</taxon>
        <taxon>Fungi</taxon>
        <taxon>Dikarya</taxon>
        <taxon>Ascomycota</taxon>
        <taxon>Pezizomycotina</taxon>
        <taxon>Sordariomycetes</taxon>
        <taxon>Hypocreomycetidae</taxon>
        <taxon>Microascales</taxon>
        <taxon>Ceratocystidaceae</taxon>
        <taxon>Thielaviopsis</taxon>
    </lineage>
</organism>
<evidence type="ECO:0000313" key="2">
    <source>
        <dbReference type="EMBL" id="KKA29227.1"/>
    </source>
</evidence>
<feature type="compositionally biased region" description="Pro residues" evidence="1">
    <location>
        <begin position="302"/>
        <end position="315"/>
    </location>
</feature>
<feature type="compositionally biased region" description="Low complexity" evidence="1">
    <location>
        <begin position="333"/>
        <end position="355"/>
    </location>
</feature>
<evidence type="ECO:0000256" key="1">
    <source>
        <dbReference type="SAM" id="MobiDB-lite"/>
    </source>
</evidence>
<feature type="region of interest" description="Disordered" evidence="1">
    <location>
        <begin position="566"/>
        <end position="628"/>
    </location>
</feature>
<comment type="caution">
    <text evidence="2">The sequence shown here is derived from an EMBL/GenBank/DDBJ whole genome shotgun (WGS) entry which is preliminary data.</text>
</comment>
<keyword evidence="3" id="KW-1185">Reference proteome</keyword>
<dbReference type="AlphaFoldDB" id="A0A0F4ZFE4"/>
<feature type="compositionally biased region" description="Polar residues" evidence="1">
    <location>
        <begin position="439"/>
        <end position="449"/>
    </location>
</feature>
<feature type="compositionally biased region" description="Low complexity" evidence="1">
    <location>
        <begin position="400"/>
        <end position="413"/>
    </location>
</feature>
<feature type="compositionally biased region" description="Polar residues" evidence="1">
    <location>
        <begin position="36"/>
        <end position="55"/>
    </location>
</feature>
<proteinExistence type="predicted"/>
<feature type="compositionally biased region" description="Polar residues" evidence="1">
    <location>
        <begin position="321"/>
        <end position="332"/>
    </location>
</feature>
<evidence type="ECO:0000313" key="3">
    <source>
        <dbReference type="Proteomes" id="UP000033483"/>
    </source>
</evidence>
<dbReference type="Proteomes" id="UP000033483">
    <property type="component" value="Unassembled WGS sequence"/>
</dbReference>
<gene>
    <name evidence="2" type="ORF">TD95_000949</name>
</gene>
<name>A0A0F4ZFE4_9PEZI</name>
<accession>A0A0F4ZFE4</accession>
<feature type="compositionally biased region" description="Low complexity" evidence="1">
    <location>
        <begin position="697"/>
        <end position="710"/>
    </location>
</feature>
<feature type="compositionally biased region" description="Pro residues" evidence="1">
    <location>
        <begin position="270"/>
        <end position="280"/>
    </location>
</feature>
<feature type="compositionally biased region" description="Low complexity" evidence="1">
    <location>
        <begin position="599"/>
        <end position="614"/>
    </location>
</feature>
<feature type="region of interest" description="Disordered" evidence="1">
    <location>
        <begin position="202"/>
        <end position="477"/>
    </location>
</feature>
<feature type="region of interest" description="Disordered" evidence="1">
    <location>
        <begin position="1"/>
        <end position="182"/>
    </location>
</feature>
<protein>
    <submittedName>
        <fullName evidence="2">Uncharacterized protein</fullName>
    </submittedName>
</protein>
<feature type="compositionally biased region" description="Polar residues" evidence="1">
    <location>
        <begin position="17"/>
        <end position="27"/>
    </location>
</feature>
<feature type="compositionally biased region" description="Low complexity" evidence="1">
    <location>
        <begin position="581"/>
        <end position="592"/>
    </location>
</feature>
<feature type="region of interest" description="Disordered" evidence="1">
    <location>
        <begin position="645"/>
        <end position="726"/>
    </location>
</feature>
<dbReference type="EMBL" id="LAEV01000932">
    <property type="protein sequence ID" value="KKA29227.1"/>
    <property type="molecule type" value="Genomic_DNA"/>
</dbReference>
<reference evidence="2 3" key="1">
    <citation type="submission" date="2015-03" db="EMBL/GenBank/DDBJ databases">
        <authorList>
            <person name="Radwan O."/>
            <person name="Al-Naeli F.A."/>
            <person name="Rendon G.A."/>
            <person name="Fields C."/>
        </authorList>
    </citation>
    <scope>NUCLEOTIDE SEQUENCE [LARGE SCALE GENOMIC DNA]</scope>
    <source>
        <strain evidence="2">CR-DP1</strain>
    </source>
</reference>
<feature type="compositionally biased region" description="Low complexity" evidence="1">
    <location>
        <begin position="102"/>
        <end position="111"/>
    </location>
</feature>
<dbReference type="OrthoDB" id="5367052at2759"/>
<sequence length="1185" mass="129933">MADIREPSRLRSMLNPLRTSVIGSTAPPQMVPLSAASITSSSYMQSPASSIQPYNPQEWIGAPPSRAPDRPVSAFSHTRESVAEQSQPSPSSGMPPPPYSPPRSSQPRPLSMNFEPSTANISAARVPPTRIISESPQNFPPPPSSRGPSRERRFGLPSLGRRRDAEQTPPPIHSPAENALGIRGNNIRGLSVHIPAADVSAIFSDPEPPSARRAVSTGAIISQPPDHRSRSSSQVRWELGMPLPPPPPGPPPSQSRSQSVQSDDRNRPVISPPTRRPPPGGISALGPVPPTPANWVDETPSATPPPPPPPPPPAVPTVTSSRQNPAHHTLTTSDASVASSASASGSDHAMSDAASRQAELEKTASIRHGKTIAQRRSESRTRNRLSLELTDTPANIAIPSTTTLTRSGATRTTPKSGKFNETPRTGEHPKSGGDPLKIDTSSPYAPSSSRRIEKLMAQTPPIRSTASSLERRGTPSAETPHNALIAAKQKAIVQTADQFSHDTVERFQNFAIKEASAASDAERVRLFADFIVNESRIRRERYSSAINIMGSEIFDLTRDLFRPMATRRSSSTSRGEWTPGSSAVQSTTTAASNFKDGVPSSSSMPTSAGASSSLPPSPGPANSQWPSNGFMPSLSPILSLSIADDCDSRGRPASRWWESGSQGRVEGRMERSKRESKYMGVPKELHEALQWQDEPQAGSSYDPSSARSSAEYPPEKVGLHEESNLTPQQNRFSVSSLMTNSQPTTPNALSVDVSRLVTLPPPYPRHHPAVNNNHPDLSDVRVEVRSLSDMSAIANKKEAFQSKSTSMRSNLAKEHAEARQELSRNLQTMINSGEMSYMDAGAIEKDHKEQEQAKIKELEKKDFEGFQMEVVVPLNEILTARIAKATELLNNLAIGLFDNSANAADLPQEEGDDKPELLEKLTLLKWIFEARESLHKAIFDLLSDRNDRYRDVVMAPYRLSGNEEKLRNAEAFFKEDAAKRRYAFAIEVHDRTLEFQNVVEQNVMRGCQVQLNAFWDIAPPLSRVLEKVPTTLSTFRIVIPGPEYAENPTYYDHPMQYLFSLLQHAEKSTYQFIESQTNMLCLLHEVKEAKVHAHAAILEAQTIDADTGMEINEEERKNRAAKLLRVETETLTQDLKEKVRTVEDQWKSGFGEVVESIKERVGEYLLQTGGWDEQLEEGGLPVGVL</sequence>
<feature type="compositionally biased region" description="Basic and acidic residues" evidence="1">
    <location>
        <begin position="713"/>
        <end position="723"/>
    </location>
</feature>
<feature type="compositionally biased region" description="Pro residues" evidence="1">
    <location>
        <begin position="242"/>
        <end position="253"/>
    </location>
</feature>